<name>A0A9W7DAZ8_9STRA</name>
<proteinExistence type="predicted"/>
<organism evidence="1 2">
    <name type="scientific">Phytophthora lilii</name>
    <dbReference type="NCBI Taxonomy" id="2077276"/>
    <lineage>
        <taxon>Eukaryota</taxon>
        <taxon>Sar</taxon>
        <taxon>Stramenopiles</taxon>
        <taxon>Oomycota</taxon>
        <taxon>Peronosporomycetes</taxon>
        <taxon>Peronosporales</taxon>
        <taxon>Peronosporaceae</taxon>
        <taxon>Phytophthora</taxon>
    </lineage>
</organism>
<evidence type="ECO:0000313" key="1">
    <source>
        <dbReference type="EMBL" id="GMF66508.1"/>
    </source>
</evidence>
<evidence type="ECO:0000313" key="2">
    <source>
        <dbReference type="Proteomes" id="UP001165083"/>
    </source>
</evidence>
<protein>
    <submittedName>
        <fullName evidence="1">Unnamed protein product</fullName>
    </submittedName>
</protein>
<dbReference type="Proteomes" id="UP001165083">
    <property type="component" value="Unassembled WGS sequence"/>
</dbReference>
<keyword evidence="2" id="KW-1185">Reference proteome</keyword>
<sequence length="109" mass="12295">MQPTFAGLFPKCNPRNTRVAINFFPCNAMPDSNLFQQDESNLSKADRRVGCKVCERAFGSQSTDLVVMVRRRYMKERHKSRRRAAAFGTHDTLNTLLLTAAPILPPPTV</sequence>
<gene>
    <name evidence="1" type="ORF">Plil01_001888900</name>
</gene>
<dbReference type="AlphaFoldDB" id="A0A9W7DAZ8"/>
<comment type="caution">
    <text evidence="1">The sequence shown here is derived from an EMBL/GenBank/DDBJ whole genome shotgun (WGS) entry which is preliminary data.</text>
</comment>
<reference evidence="1" key="1">
    <citation type="submission" date="2023-04" db="EMBL/GenBank/DDBJ databases">
        <title>Phytophthora lilii NBRC 32176.</title>
        <authorList>
            <person name="Ichikawa N."/>
            <person name="Sato H."/>
            <person name="Tonouchi N."/>
        </authorList>
    </citation>
    <scope>NUCLEOTIDE SEQUENCE</scope>
    <source>
        <strain evidence="1">NBRC 32176</strain>
    </source>
</reference>
<dbReference type="EMBL" id="BSXW01012721">
    <property type="protein sequence ID" value="GMF66508.1"/>
    <property type="molecule type" value="Genomic_DNA"/>
</dbReference>
<accession>A0A9W7DAZ8</accession>